<keyword evidence="5" id="KW-0378">Hydrolase</keyword>
<dbReference type="EMBL" id="JACOPE010000001">
    <property type="protein sequence ID" value="MBC5682641.1"/>
    <property type="molecule type" value="Genomic_DNA"/>
</dbReference>
<dbReference type="InterPro" id="IPR036890">
    <property type="entry name" value="HATPase_C_sf"/>
</dbReference>
<dbReference type="Pfam" id="PF00672">
    <property type="entry name" value="HAMP"/>
    <property type="match status" value="1"/>
</dbReference>
<dbReference type="SUPFAM" id="SSF81606">
    <property type="entry name" value="PP2C-like"/>
    <property type="match status" value="1"/>
</dbReference>
<dbReference type="SUPFAM" id="SSF55874">
    <property type="entry name" value="ATPase domain of HSP90 chaperone/DNA topoisomerase II/histidine kinase"/>
    <property type="match status" value="1"/>
</dbReference>
<keyword evidence="4" id="KW-0418">Kinase</keyword>
<comment type="caution">
    <text evidence="8">The sequence shown here is derived from an EMBL/GenBank/DDBJ whole genome shotgun (WGS) entry which is preliminary data.</text>
</comment>
<dbReference type="Gene3D" id="6.10.340.10">
    <property type="match status" value="1"/>
</dbReference>
<protein>
    <submittedName>
        <fullName evidence="8">SpoIIE family protein phosphatase</fullName>
    </submittedName>
</protein>
<keyword evidence="9" id="KW-1185">Reference proteome</keyword>
<dbReference type="SMART" id="SM00304">
    <property type="entry name" value="HAMP"/>
    <property type="match status" value="1"/>
</dbReference>
<gene>
    <name evidence="8" type="ORF">H8S40_03485</name>
</gene>
<dbReference type="Gene3D" id="3.30.565.10">
    <property type="entry name" value="Histidine kinase-like ATPase, C-terminal domain"/>
    <property type="match status" value="1"/>
</dbReference>
<evidence type="ECO:0000256" key="4">
    <source>
        <dbReference type="ARBA" id="ARBA00022777"/>
    </source>
</evidence>
<dbReference type="Proteomes" id="UP000631576">
    <property type="component" value="Unassembled WGS sequence"/>
</dbReference>
<dbReference type="Pfam" id="PF13581">
    <property type="entry name" value="HATPase_c_2"/>
    <property type="match status" value="1"/>
</dbReference>
<dbReference type="PANTHER" id="PTHR43156:SF2">
    <property type="entry name" value="STAGE II SPORULATION PROTEIN E"/>
    <property type="match status" value="1"/>
</dbReference>
<dbReference type="InterPro" id="IPR003594">
    <property type="entry name" value="HATPase_dom"/>
</dbReference>
<evidence type="ECO:0000259" key="7">
    <source>
        <dbReference type="PROSITE" id="PS50885"/>
    </source>
</evidence>
<dbReference type="InterPro" id="IPR001932">
    <property type="entry name" value="PPM-type_phosphatase-like_dom"/>
</dbReference>
<name>A0ABR7G768_9FIRM</name>
<evidence type="ECO:0000256" key="6">
    <source>
        <dbReference type="SAM" id="Phobius"/>
    </source>
</evidence>
<evidence type="ECO:0000256" key="1">
    <source>
        <dbReference type="ARBA" id="ARBA00004370"/>
    </source>
</evidence>
<evidence type="ECO:0000313" key="8">
    <source>
        <dbReference type="EMBL" id="MBC5682641.1"/>
    </source>
</evidence>
<accession>A0ABR7G768</accession>
<evidence type="ECO:0000256" key="2">
    <source>
        <dbReference type="ARBA" id="ARBA00022553"/>
    </source>
</evidence>
<dbReference type="InterPro" id="IPR052016">
    <property type="entry name" value="Bact_Sigma-Reg"/>
</dbReference>
<dbReference type="InterPro" id="IPR003660">
    <property type="entry name" value="HAMP_dom"/>
</dbReference>
<keyword evidence="6" id="KW-0812">Transmembrane</keyword>
<dbReference type="PANTHER" id="PTHR43156">
    <property type="entry name" value="STAGE II SPORULATION PROTEIN E-RELATED"/>
    <property type="match status" value="1"/>
</dbReference>
<organism evidence="8 9">
    <name type="scientific">Ruminococcus hominis</name>
    <dbReference type="NCBI Taxonomy" id="2763065"/>
    <lineage>
        <taxon>Bacteria</taxon>
        <taxon>Bacillati</taxon>
        <taxon>Bacillota</taxon>
        <taxon>Clostridia</taxon>
        <taxon>Eubacteriales</taxon>
        <taxon>Oscillospiraceae</taxon>
        <taxon>Ruminococcus</taxon>
    </lineage>
</organism>
<dbReference type="Pfam" id="PF07228">
    <property type="entry name" value="SpoIIE"/>
    <property type="match status" value="1"/>
</dbReference>
<dbReference type="SUPFAM" id="SSF158472">
    <property type="entry name" value="HAMP domain-like"/>
    <property type="match status" value="1"/>
</dbReference>
<sequence>MKIKLLPKFIISLGIVGLILTIATSLFSYATSKSYLGKMYAKRVMTNCNVIAAMIDVEDVKTIISDGGNQTPEYQKMCKLFNQLKKDGDVTSLSLVVPDEDSVCFYIDALVEEMGDDPANQIPYGSDILYVDAANPDDPADMEKYITIWQRYAKNKGLDKPIVTDNDYGYNYTWVSVILDESGNAIAEIQYILDMSEARAYLISLLTNMLLISFAIIGLTIVAYIFFVRKMVTKPIGKLTDFTQEITETNNFENQRIEIKTGDEIESLSDSFNFMLEEIQNYISNLSKITAEKERIGAELDVAKHIQESMLPCIFPPFPERHEFDIFASMTPAKEVGGDFYDFFLVDEDHLAMVMADVSGKGVPAAMFMMISKTLIKSATQSGLSPAAVLEKVNNQLCENNDAEMFVTVWLGILEISTGKMICANAGHEYPVIMRKDGEFELYKDKHGFVLAAMEDIRYKEYELEMNAGDRLFVYTDGVPETINLSNTLYGTDRMVAALNRAKTGSCSQLLEAVHQDVKFFAGEAEQFDDITMLCLEIKNTLPDLKEIKIEPSLDKMPEVTEFFDRILSEAEVPAKTVLQINVVVDEILSNIIYYSGATSVKAGCASINDQVILQFTDNGRPYDPREKADPDISLPLEERENGGLGIFMVKKIMDEISYEYKDGQNILTLFKR</sequence>
<keyword evidence="2" id="KW-0597">Phosphoprotein</keyword>
<reference evidence="8 9" key="1">
    <citation type="submission" date="2020-08" db="EMBL/GenBank/DDBJ databases">
        <title>Genome public.</title>
        <authorList>
            <person name="Liu C."/>
            <person name="Sun Q."/>
        </authorList>
    </citation>
    <scope>NUCLEOTIDE SEQUENCE [LARGE SCALE GENOMIC DNA]</scope>
    <source>
        <strain evidence="8 9">NSJ-13</strain>
    </source>
</reference>
<evidence type="ECO:0000313" key="9">
    <source>
        <dbReference type="Proteomes" id="UP000631576"/>
    </source>
</evidence>
<feature type="transmembrane region" description="Helical" evidence="6">
    <location>
        <begin position="200"/>
        <end position="227"/>
    </location>
</feature>
<dbReference type="SMART" id="SM00331">
    <property type="entry name" value="PP2C_SIG"/>
    <property type="match status" value="1"/>
</dbReference>
<keyword evidence="6" id="KW-1133">Transmembrane helix</keyword>
<comment type="subcellular location">
    <subcellularLocation>
        <location evidence="1">Membrane</location>
    </subcellularLocation>
</comment>
<keyword evidence="3" id="KW-0808">Transferase</keyword>
<feature type="transmembrane region" description="Helical" evidence="6">
    <location>
        <begin position="6"/>
        <end position="30"/>
    </location>
</feature>
<dbReference type="RefSeq" id="WP_186864557.1">
    <property type="nucleotide sequence ID" value="NZ_JACOPE010000001.1"/>
</dbReference>
<dbReference type="Gene3D" id="3.60.40.10">
    <property type="entry name" value="PPM-type phosphatase domain"/>
    <property type="match status" value="1"/>
</dbReference>
<keyword evidence="6" id="KW-0472">Membrane</keyword>
<dbReference type="CDD" id="cd16936">
    <property type="entry name" value="HATPase_RsbW-like"/>
    <property type="match status" value="1"/>
</dbReference>
<dbReference type="PROSITE" id="PS50885">
    <property type="entry name" value="HAMP"/>
    <property type="match status" value="1"/>
</dbReference>
<evidence type="ECO:0000256" key="5">
    <source>
        <dbReference type="ARBA" id="ARBA00022801"/>
    </source>
</evidence>
<feature type="domain" description="HAMP" evidence="7">
    <location>
        <begin position="230"/>
        <end position="284"/>
    </location>
</feature>
<dbReference type="CDD" id="cd06225">
    <property type="entry name" value="HAMP"/>
    <property type="match status" value="1"/>
</dbReference>
<evidence type="ECO:0000256" key="3">
    <source>
        <dbReference type="ARBA" id="ARBA00022679"/>
    </source>
</evidence>
<proteinExistence type="predicted"/>
<dbReference type="InterPro" id="IPR036457">
    <property type="entry name" value="PPM-type-like_dom_sf"/>
</dbReference>